<dbReference type="CDD" id="cd09325">
    <property type="entry name" value="TDT_C4-dicarb_trans"/>
    <property type="match status" value="1"/>
</dbReference>
<dbReference type="InterPro" id="IPR052951">
    <property type="entry name" value="Tellurite_res_ion_channel"/>
</dbReference>
<gene>
    <name evidence="6" type="ORF">GMD11_06835</name>
    <name evidence="7" type="ORF">GMD18_06480</name>
</gene>
<evidence type="ECO:0000256" key="2">
    <source>
        <dbReference type="ARBA" id="ARBA00022692"/>
    </source>
</evidence>
<feature type="transmembrane region" description="Helical" evidence="5">
    <location>
        <begin position="153"/>
        <end position="173"/>
    </location>
</feature>
<dbReference type="EMBL" id="WNBW01000003">
    <property type="protein sequence ID" value="MTU04034.1"/>
    <property type="molecule type" value="Genomic_DNA"/>
</dbReference>
<dbReference type="GO" id="GO:0046583">
    <property type="term" value="F:monoatomic cation efflux transmembrane transporter activity"/>
    <property type="evidence" value="ECO:0007669"/>
    <property type="project" value="TreeGrafter"/>
</dbReference>
<feature type="transmembrane region" description="Helical" evidence="5">
    <location>
        <begin position="208"/>
        <end position="229"/>
    </location>
</feature>
<keyword evidence="3 5" id="KW-1133">Transmembrane helix</keyword>
<name>A0A7X2XG78_9FIRM</name>
<feature type="transmembrane region" description="Helical" evidence="5">
    <location>
        <begin position="94"/>
        <end position="111"/>
    </location>
</feature>
<feature type="transmembrane region" description="Helical" evidence="5">
    <location>
        <begin position="275"/>
        <end position="300"/>
    </location>
</feature>
<evidence type="ECO:0000256" key="3">
    <source>
        <dbReference type="ARBA" id="ARBA00022989"/>
    </source>
</evidence>
<feature type="transmembrane region" description="Helical" evidence="5">
    <location>
        <begin position="123"/>
        <end position="147"/>
    </location>
</feature>
<evidence type="ECO:0000313" key="8">
    <source>
        <dbReference type="Proteomes" id="UP000443070"/>
    </source>
</evidence>
<dbReference type="GO" id="GO:0005886">
    <property type="term" value="C:plasma membrane"/>
    <property type="evidence" value="ECO:0007669"/>
    <property type="project" value="TreeGrafter"/>
</dbReference>
<organism evidence="6 9">
    <name type="scientific">Phascolarctobacterium faecium</name>
    <dbReference type="NCBI Taxonomy" id="33025"/>
    <lineage>
        <taxon>Bacteria</taxon>
        <taxon>Bacillati</taxon>
        <taxon>Bacillota</taxon>
        <taxon>Negativicutes</taxon>
        <taxon>Acidaminococcales</taxon>
        <taxon>Acidaminococcaceae</taxon>
        <taxon>Phascolarctobacterium</taxon>
    </lineage>
</organism>
<sequence length="310" mass="35156">MIKSIPIPTAGVSLGLAALGNLLQPYSPLMKYTCGILAAILLAMLLIKILRYPKLVHADMTGNPILGSVAATFFMTTMQLCVYIKDFAPFLCEAIWLAAVAAHAILIIWFSKNFMLNLELKNVFPTFFIAYVGIVVASVTAPAFGYFTLGYYIFWFGFVAYMLLLALVTYRYLHHPIPEAAKPLICIYTAPMSLSLAGYFAVVPDKNFLLITVMQIAAQGLFFFILSLMPRLLRLPFYPSYAAFTFPFVITASALRLSLDYYARLGVVLHEFFQYLYYFECIVASFFVFYVTLHFCWFFYKEWRLSGSKV</sequence>
<protein>
    <submittedName>
        <fullName evidence="6">C4-dicarboxylate ABC transporter</fullName>
    </submittedName>
</protein>
<evidence type="ECO:0000313" key="7">
    <source>
        <dbReference type="EMBL" id="MTU04034.1"/>
    </source>
</evidence>
<dbReference type="InterPro" id="IPR004695">
    <property type="entry name" value="SLAC1/Mae1/Ssu1/TehA"/>
</dbReference>
<evidence type="ECO:0000256" key="5">
    <source>
        <dbReference type="SAM" id="Phobius"/>
    </source>
</evidence>
<accession>A0A7X2XG78</accession>
<dbReference type="Proteomes" id="UP000443070">
    <property type="component" value="Unassembled WGS sequence"/>
</dbReference>
<dbReference type="RefSeq" id="WP_113077712.1">
    <property type="nucleotide sequence ID" value="NZ_CAUAXJ010000019.1"/>
</dbReference>
<keyword evidence="2 5" id="KW-0812">Transmembrane</keyword>
<comment type="caution">
    <text evidence="6">The sequence shown here is derived from an EMBL/GenBank/DDBJ whole genome shotgun (WGS) entry which is preliminary data.</text>
</comment>
<evidence type="ECO:0000256" key="4">
    <source>
        <dbReference type="ARBA" id="ARBA00023136"/>
    </source>
</evidence>
<feature type="transmembrane region" description="Helical" evidence="5">
    <location>
        <begin position="185"/>
        <end position="202"/>
    </location>
</feature>
<dbReference type="OrthoDB" id="309023at2"/>
<dbReference type="PANTHER" id="PTHR37955">
    <property type="entry name" value="TELLURITE RESISTANCE PROTEIN TEHA"/>
    <property type="match status" value="1"/>
</dbReference>
<dbReference type="PANTHER" id="PTHR37955:SF1">
    <property type="entry name" value="DEP DOMAIN-CONTAINING PROTEIN"/>
    <property type="match status" value="1"/>
</dbReference>
<dbReference type="Pfam" id="PF03595">
    <property type="entry name" value="SLAC1"/>
    <property type="match status" value="1"/>
</dbReference>
<comment type="subcellular location">
    <subcellularLocation>
        <location evidence="1">Membrane</location>
        <topology evidence="1">Multi-pass membrane protein</topology>
    </subcellularLocation>
</comment>
<reference evidence="8 9" key="1">
    <citation type="journal article" date="2019" name="Nat. Med.">
        <title>A library of human gut bacterial isolates paired with longitudinal multiomics data enables mechanistic microbiome research.</title>
        <authorList>
            <person name="Poyet M."/>
            <person name="Groussin M."/>
            <person name="Gibbons S.M."/>
            <person name="Avila-Pacheco J."/>
            <person name="Jiang X."/>
            <person name="Kearney S.M."/>
            <person name="Perrotta A.R."/>
            <person name="Berdy B."/>
            <person name="Zhao S."/>
            <person name="Lieberman T.D."/>
            <person name="Swanson P.K."/>
            <person name="Smith M."/>
            <person name="Roesemann S."/>
            <person name="Alexander J.E."/>
            <person name="Rich S.A."/>
            <person name="Livny J."/>
            <person name="Vlamakis H."/>
            <person name="Clish C."/>
            <person name="Bullock K."/>
            <person name="Deik A."/>
            <person name="Scott J."/>
            <person name="Pierce K.A."/>
            <person name="Xavier R.J."/>
            <person name="Alm E.J."/>
        </authorList>
    </citation>
    <scope>NUCLEOTIDE SEQUENCE [LARGE SCALE GENOMIC DNA]</scope>
    <source>
        <strain evidence="6 9">BIOML-A13</strain>
        <strain evidence="7 8">BIOML-A3</strain>
    </source>
</reference>
<keyword evidence="4 5" id="KW-0472">Membrane</keyword>
<feature type="transmembrane region" description="Helical" evidence="5">
    <location>
        <begin position="62"/>
        <end position="82"/>
    </location>
</feature>
<dbReference type="EMBL" id="WNBM01000003">
    <property type="protein sequence ID" value="MTT75972.1"/>
    <property type="molecule type" value="Genomic_DNA"/>
</dbReference>
<evidence type="ECO:0000313" key="9">
    <source>
        <dbReference type="Proteomes" id="UP000484547"/>
    </source>
</evidence>
<proteinExistence type="predicted"/>
<dbReference type="Proteomes" id="UP000484547">
    <property type="component" value="Unassembled WGS sequence"/>
</dbReference>
<evidence type="ECO:0000313" key="6">
    <source>
        <dbReference type="EMBL" id="MTT75972.1"/>
    </source>
</evidence>
<dbReference type="AlphaFoldDB" id="A0A7X2XG78"/>
<feature type="transmembrane region" description="Helical" evidence="5">
    <location>
        <begin position="29"/>
        <end position="50"/>
    </location>
</feature>
<evidence type="ECO:0000256" key="1">
    <source>
        <dbReference type="ARBA" id="ARBA00004141"/>
    </source>
</evidence>
<feature type="transmembrane region" description="Helical" evidence="5">
    <location>
        <begin position="241"/>
        <end position="263"/>
    </location>
</feature>
<dbReference type="InterPro" id="IPR038665">
    <property type="entry name" value="Voltage-dep_anion_channel_sf"/>
</dbReference>
<keyword evidence="8" id="KW-1185">Reference proteome</keyword>
<dbReference type="Gene3D" id="1.50.10.150">
    <property type="entry name" value="Voltage-dependent anion channel"/>
    <property type="match status" value="1"/>
</dbReference>